<dbReference type="InterPro" id="IPR029069">
    <property type="entry name" value="HotDog_dom_sf"/>
</dbReference>
<dbReference type="GeneID" id="5006995"/>
<dbReference type="Gene3D" id="3.10.129.10">
    <property type="entry name" value="Hotdog Thioesterase"/>
    <property type="match status" value="1"/>
</dbReference>
<evidence type="ECO:0000313" key="3">
    <source>
        <dbReference type="EMBL" id="ABP01207.1"/>
    </source>
</evidence>
<organism evidence="2 4">
    <name type="scientific">Ostreococcus lucimarinus (strain CCE9901)</name>
    <dbReference type="NCBI Taxonomy" id="436017"/>
    <lineage>
        <taxon>Eukaryota</taxon>
        <taxon>Viridiplantae</taxon>
        <taxon>Chlorophyta</taxon>
        <taxon>Mamiellophyceae</taxon>
        <taxon>Mamiellales</taxon>
        <taxon>Bathycoccaceae</taxon>
        <taxon>Ostreococcus</taxon>
    </lineage>
</organism>
<dbReference type="Proteomes" id="UP000001568">
    <property type="component" value="Chromosome 21"/>
</dbReference>
<dbReference type="AlphaFoldDB" id="A4S6K0"/>
<dbReference type="RefSeq" id="XP_001421106.1">
    <property type="nucleotide sequence ID" value="XM_001421069.1"/>
</dbReference>
<dbReference type="KEGG" id="olu:OSTLU_27147"/>
<dbReference type="STRING" id="436017.A4S6K0"/>
<dbReference type="eggNOG" id="KOG1206">
    <property type="taxonomic scope" value="Eukaryota"/>
</dbReference>
<dbReference type="OMA" id="NICWAAS"/>
<dbReference type="Gramene" id="ABP01207">
    <property type="protein sequence ID" value="ABP01207"/>
    <property type="gene ID" value="OSTLU_29762"/>
</dbReference>
<proteinExistence type="predicted"/>
<feature type="domain" description="MaoC-like" evidence="1">
    <location>
        <begin position="13"/>
        <end position="112"/>
    </location>
</feature>
<accession>A4S6K0</accession>
<evidence type="ECO:0000259" key="1">
    <source>
        <dbReference type="Pfam" id="PF01575"/>
    </source>
</evidence>
<protein>
    <recommendedName>
        <fullName evidence="1">MaoC-like domain-containing protein</fullName>
    </recommendedName>
</protein>
<name>A4S6K0_OSTLU</name>
<reference evidence="2 4" key="1">
    <citation type="journal article" date="2007" name="Proc. Natl. Acad. Sci. U.S.A.">
        <title>The tiny eukaryote Ostreococcus provides genomic insights into the paradox of plankton speciation.</title>
        <authorList>
            <person name="Palenik B."/>
            <person name="Grimwood J."/>
            <person name="Aerts A."/>
            <person name="Rouze P."/>
            <person name="Salamov A."/>
            <person name="Putnam N."/>
            <person name="Dupont C."/>
            <person name="Jorgensen R."/>
            <person name="Derelle E."/>
            <person name="Rombauts S."/>
            <person name="Zhou K."/>
            <person name="Otillar R."/>
            <person name="Merchant S.S."/>
            <person name="Podell S."/>
            <person name="Gaasterland T."/>
            <person name="Napoli C."/>
            <person name="Gendler K."/>
            <person name="Manuell A."/>
            <person name="Tai V."/>
            <person name="Vallon O."/>
            <person name="Piganeau G."/>
            <person name="Jancek S."/>
            <person name="Heijde M."/>
            <person name="Jabbari K."/>
            <person name="Bowler C."/>
            <person name="Lohr M."/>
            <person name="Robbens S."/>
            <person name="Werner G."/>
            <person name="Dubchak I."/>
            <person name="Pazour G.J."/>
            <person name="Ren Q."/>
            <person name="Paulsen I."/>
            <person name="Delwiche C."/>
            <person name="Schmutz J."/>
            <person name="Rokhsar D."/>
            <person name="Van de Peer Y."/>
            <person name="Moreau H."/>
            <person name="Grigoriev I.V."/>
        </authorList>
    </citation>
    <scope>NUCLEOTIDE SEQUENCE [LARGE SCALE GENOMIC DNA]</scope>
    <source>
        <strain evidence="2 4">CCE9901</strain>
    </source>
</reference>
<dbReference type="SUPFAM" id="SSF54637">
    <property type="entry name" value="Thioesterase/thiol ester dehydrase-isomerase"/>
    <property type="match status" value="1"/>
</dbReference>
<dbReference type="PANTHER" id="PTHR43437:SF3">
    <property type="entry name" value="HYDROXYACYL-THIOESTER DEHYDRATASE TYPE 2, MITOCHONDRIAL"/>
    <property type="match status" value="1"/>
</dbReference>
<dbReference type="KEGG" id="olu:OSTLU_29762"/>
<dbReference type="GO" id="GO:0019171">
    <property type="term" value="F:(3R)-hydroxyacyl-[acyl-carrier-protein] dehydratase activity"/>
    <property type="evidence" value="ECO:0007669"/>
    <property type="project" value="TreeGrafter"/>
</dbReference>
<gene>
    <name evidence="2" type="ORF">OSTLU_27147</name>
    <name evidence="3" type="ORF">OSTLU_29762</name>
</gene>
<dbReference type="InterPro" id="IPR002539">
    <property type="entry name" value="MaoC-like_dom"/>
</dbReference>
<evidence type="ECO:0000313" key="2">
    <source>
        <dbReference type="EMBL" id="ABO99399.1"/>
    </source>
</evidence>
<dbReference type="EMBL" id="CP000601">
    <property type="protein sequence ID" value="ABP01207.1"/>
    <property type="molecule type" value="Genomic_DNA"/>
</dbReference>
<evidence type="ECO:0000313" key="4">
    <source>
        <dbReference type="Proteomes" id="UP000001568"/>
    </source>
</evidence>
<dbReference type="PANTHER" id="PTHR43437">
    <property type="entry name" value="HYDROXYACYL-THIOESTER DEHYDRATASE TYPE 2, MITOCHONDRIAL-RELATED"/>
    <property type="match status" value="1"/>
</dbReference>
<dbReference type="GO" id="GO:0005739">
    <property type="term" value="C:mitochondrion"/>
    <property type="evidence" value="ECO:0007669"/>
    <property type="project" value="TreeGrafter"/>
</dbReference>
<dbReference type="Proteomes" id="UP000001568">
    <property type="component" value="Chromosome 13"/>
</dbReference>
<dbReference type="GeneID" id="5005164"/>
<dbReference type="Pfam" id="PF01575">
    <property type="entry name" value="MaoC_dehydratas"/>
    <property type="match status" value="1"/>
</dbReference>
<dbReference type="EMBL" id="CP000593">
    <property type="protein sequence ID" value="ABO99399.1"/>
    <property type="molecule type" value="Genomic_DNA"/>
</dbReference>
<sequence>MSATSSTRADALRERRTFTADDCAAFARLTGDENPIHFDDGAVGDGENRLRGRAVHGMLAASAFGALLARARPGTVYASQELKFREPVRVDEELEIELKLVKRSGTRARYETVVRKVKCGTVCVDGHALALLPEE</sequence>
<dbReference type="InterPro" id="IPR050965">
    <property type="entry name" value="UPF0336/Enoyl-CoA_hydratase"/>
</dbReference>
<dbReference type="GO" id="GO:0006633">
    <property type="term" value="P:fatty acid biosynthetic process"/>
    <property type="evidence" value="ECO:0007669"/>
    <property type="project" value="TreeGrafter"/>
</dbReference>
<dbReference type="OrthoDB" id="3592703at2759"/>
<dbReference type="Gramene" id="ABO99399">
    <property type="protein sequence ID" value="ABO99399"/>
    <property type="gene ID" value="OSTLU_27147"/>
</dbReference>
<keyword evidence="4" id="KW-1185">Reference proteome</keyword>
<dbReference type="HOGENOM" id="CLU_094876_3_3_1"/>
<dbReference type="RefSeq" id="XP_001422848.1">
    <property type="nucleotide sequence ID" value="XM_001422811.1"/>
</dbReference>